<dbReference type="EMBL" id="MFYX01000100">
    <property type="protein sequence ID" value="OGK02919.1"/>
    <property type="molecule type" value="Genomic_DNA"/>
</dbReference>
<sequence length="429" mass="47848">MKHILSLLYVFLAVTAFTQVMPKGPISFNSEWTLEGITYIPLNVDKAGSNIWGSVAINPDGVVMIGVANHVDNVAIYTWDTKKNELMFEGDLMEMLHMSMKHWQSKIHTYIYWSPKHKKFFFGTDAGTYRSETILEHPFGYIGGFWCWFDPASHKMGTFGLNGLHRSVKGCVYSEVSGLMMGNTDPQQHFITCDVATGELNDYGRINGFHQPRVLFCDTWGNGYTIDTYGELVKFDVRKKELVDIHVSLPRADKVAFYLAASGIMALQYMPDGTIYGLAHYGIAFKYTPAKNGSGTMEDLGPTLGDDSANGNWRHCYSPNLAVIDNKMYYGIGGHGNFIDSVKKNVFLVEKDIKTKRTRVICGLKKITELTGSGIIDAQGNIYFGGHRKSISAEDNEAENAKAVQGEESESMAYLVKFNPKQLVGTHAK</sequence>
<gene>
    <name evidence="1" type="ORF">A2519_06210</name>
</gene>
<dbReference type="SUPFAM" id="SSF101898">
    <property type="entry name" value="NHL repeat"/>
    <property type="match status" value="1"/>
</dbReference>
<dbReference type="Proteomes" id="UP000179243">
    <property type="component" value="Unassembled WGS sequence"/>
</dbReference>
<reference evidence="1 2" key="1">
    <citation type="journal article" date="2016" name="Nat. Commun.">
        <title>Thousands of microbial genomes shed light on interconnected biogeochemical processes in an aquifer system.</title>
        <authorList>
            <person name="Anantharaman K."/>
            <person name="Brown C.T."/>
            <person name="Hug L.A."/>
            <person name="Sharon I."/>
            <person name="Castelle C.J."/>
            <person name="Probst A.J."/>
            <person name="Thomas B.C."/>
            <person name="Singh A."/>
            <person name="Wilkins M.J."/>
            <person name="Karaoz U."/>
            <person name="Brodie E.L."/>
            <person name="Williams K.H."/>
            <person name="Hubbard S.S."/>
            <person name="Banfield J.F."/>
        </authorList>
    </citation>
    <scope>NUCLEOTIDE SEQUENCE [LARGE SCALE GENOMIC DNA]</scope>
</reference>
<evidence type="ECO:0000313" key="2">
    <source>
        <dbReference type="Proteomes" id="UP000179243"/>
    </source>
</evidence>
<accession>A0A1F7F8D6</accession>
<protein>
    <submittedName>
        <fullName evidence="1">Uncharacterized protein</fullName>
    </submittedName>
</protein>
<evidence type="ECO:0000313" key="1">
    <source>
        <dbReference type="EMBL" id="OGK02919.1"/>
    </source>
</evidence>
<comment type="caution">
    <text evidence="1">The sequence shown here is derived from an EMBL/GenBank/DDBJ whole genome shotgun (WGS) entry which is preliminary data.</text>
</comment>
<name>A0A1F7F8D6_UNCRA</name>
<proteinExistence type="predicted"/>
<dbReference type="AlphaFoldDB" id="A0A1F7F8D6"/>
<organism evidence="1 2">
    <name type="scientific">Candidatus Raymondbacteria bacterium RIFOXYD12_FULL_49_13</name>
    <dbReference type="NCBI Taxonomy" id="1817890"/>
    <lineage>
        <taxon>Bacteria</taxon>
        <taxon>Raymondiibacteriota</taxon>
    </lineage>
</organism>